<dbReference type="CDD" id="cd01745">
    <property type="entry name" value="GATase1_2"/>
    <property type="match status" value="1"/>
</dbReference>
<protein>
    <submittedName>
        <fullName evidence="1">Uncharacterized protein</fullName>
    </submittedName>
</protein>
<proteinExistence type="predicted"/>
<dbReference type="Pfam" id="PF07722">
    <property type="entry name" value="Peptidase_C26"/>
    <property type="match status" value="1"/>
</dbReference>
<dbReference type="PANTHER" id="PTHR43235:SF1">
    <property type="entry name" value="GLUTAMINE AMIDOTRANSFERASE PB2B2.05-RELATED"/>
    <property type="match status" value="1"/>
</dbReference>
<dbReference type="InterPro" id="IPR011697">
    <property type="entry name" value="Peptidase_C26"/>
</dbReference>
<sequence length="231" mass="26270">MKKRIGVTCSEELQNDKYIHFIKQDYLQAIIAAQGIPVLLPPVPIEDIDMQLDMIDGLMIIGGCDVNPLLYHENPLPLLGETDYPRDLYEIALIKKATQKNIPIFGVCRGLQVINVAFGGTLYQDLSYAPQKILLHSQKERRECASHTINIQENSFLYPIFQDRGYVNSFHHQAIDHLGKGLKAVAYSEDQMIEAIEHISLPITAVQFHPEDMCKTDQKMQEIFNQFVAKC</sequence>
<dbReference type="OrthoDB" id="9813383at2"/>
<gene>
    <name evidence="1" type="ORF">B5E75_12105</name>
</gene>
<dbReference type="PROSITE" id="PS51273">
    <property type="entry name" value="GATASE_TYPE_1"/>
    <property type="match status" value="1"/>
</dbReference>
<dbReference type="RefSeq" id="WP_087297623.1">
    <property type="nucleotide sequence ID" value="NZ_NFLJ01000041.1"/>
</dbReference>
<dbReference type="Proteomes" id="UP000195305">
    <property type="component" value="Unassembled WGS sequence"/>
</dbReference>
<dbReference type="InterPro" id="IPR029062">
    <property type="entry name" value="Class_I_gatase-like"/>
</dbReference>
<organism evidence="1 2">
    <name type="scientific">Massilimicrobiota timonensis</name>
    <dbReference type="NCBI Taxonomy" id="1776392"/>
    <lineage>
        <taxon>Bacteria</taxon>
        <taxon>Bacillati</taxon>
        <taxon>Bacillota</taxon>
        <taxon>Erysipelotrichia</taxon>
        <taxon>Erysipelotrichales</taxon>
        <taxon>Erysipelotrichaceae</taxon>
        <taxon>Massilimicrobiota</taxon>
    </lineage>
</organism>
<dbReference type="AlphaFoldDB" id="A0A1Y4SS24"/>
<dbReference type="Gene3D" id="3.40.50.880">
    <property type="match status" value="1"/>
</dbReference>
<reference evidence="1 2" key="1">
    <citation type="journal article" date="2018" name="BMC Genomics">
        <title>Whole genome sequencing and function prediction of 133 gut anaerobes isolated from chicken caecum in pure cultures.</title>
        <authorList>
            <person name="Medvecky M."/>
            <person name="Cejkova D."/>
            <person name="Polansky O."/>
            <person name="Karasova D."/>
            <person name="Kubasova T."/>
            <person name="Cizek A."/>
            <person name="Rychlik I."/>
        </authorList>
    </citation>
    <scope>NUCLEOTIDE SEQUENCE [LARGE SCALE GENOMIC DNA]</scope>
    <source>
        <strain evidence="1 2">An13</strain>
    </source>
</reference>
<name>A0A1Y4SS24_9FIRM</name>
<accession>A0A1Y4SS24</accession>
<dbReference type="FunFam" id="3.40.50.880:FF:000030">
    <property type="entry name" value="Gamma-glutamyl-gamma-aminobutyrate hydrolase PuuD"/>
    <property type="match status" value="1"/>
</dbReference>
<dbReference type="GO" id="GO:0005829">
    <property type="term" value="C:cytosol"/>
    <property type="evidence" value="ECO:0007669"/>
    <property type="project" value="TreeGrafter"/>
</dbReference>
<dbReference type="SUPFAM" id="SSF52317">
    <property type="entry name" value="Class I glutamine amidotransferase-like"/>
    <property type="match status" value="1"/>
</dbReference>
<comment type="caution">
    <text evidence="1">The sequence shown here is derived from an EMBL/GenBank/DDBJ whole genome shotgun (WGS) entry which is preliminary data.</text>
</comment>
<evidence type="ECO:0000313" key="2">
    <source>
        <dbReference type="Proteomes" id="UP000195305"/>
    </source>
</evidence>
<dbReference type="GO" id="GO:0016811">
    <property type="term" value="F:hydrolase activity, acting on carbon-nitrogen (but not peptide) bonds, in linear amides"/>
    <property type="evidence" value="ECO:0007669"/>
    <property type="project" value="InterPro"/>
</dbReference>
<dbReference type="InterPro" id="IPR044668">
    <property type="entry name" value="PuuD-like"/>
</dbReference>
<dbReference type="PANTHER" id="PTHR43235">
    <property type="entry name" value="GLUTAMINE AMIDOTRANSFERASE PB2B2.05-RELATED"/>
    <property type="match status" value="1"/>
</dbReference>
<dbReference type="EMBL" id="NFLJ01000041">
    <property type="protein sequence ID" value="OUQ32677.1"/>
    <property type="molecule type" value="Genomic_DNA"/>
</dbReference>
<keyword evidence="2" id="KW-1185">Reference proteome</keyword>
<evidence type="ECO:0000313" key="1">
    <source>
        <dbReference type="EMBL" id="OUQ32677.1"/>
    </source>
</evidence>